<name>A0ABS0KEY5_PSENT</name>
<dbReference type="Pfam" id="PF07007">
    <property type="entry name" value="LprI"/>
    <property type="match status" value="1"/>
</dbReference>
<dbReference type="Proteomes" id="UP000608450">
    <property type="component" value="Unassembled WGS sequence"/>
</dbReference>
<dbReference type="EMBL" id="JADTFC010000006">
    <property type="protein sequence ID" value="MBG6286633.1"/>
    <property type="molecule type" value="Genomic_DNA"/>
</dbReference>
<comment type="caution">
    <text evidence="2">The sequence shown here is derived from an EMBL/GenBank/DDBJ whole genome shotgun (WGS) entry which is preliminary data.</text>
</comment>
<accession>A0ABS0KEY5</accession>
<reference evidence="2 3" key="1">
    <citation type="submission" date="2020-11" db="EMBL/GenBank/DDBJ databases">
        <title>Enhanced detection system for hospital associated transmission using whole genome sequencing surveillance.</title>
        <authorList>
            <person name="Harrison L.H."/>
            <person name="Van Tyne D."/>
            <person name="Marsh J.W."/>
            <person name="Griffith M.P."/>
            <person name="Snyder D.J."/>
            <person name="Cooper V.S."/>
            <person name="Mustapha M."/>
        </authorList>
    </citation>
    <scope>NUCLEOTIDE SEQUENCE [LARGE SCALE GENOMIC DNA]</scope>
    <source>
        <strain evidence="2 3">PSA00705</strain>
    </source>
</reference>
<evidence type="ECO:0000313" key="2">
    <source>
        <dbReference type="EMBL" id="MBG6286633.1"/>
    </source>
</evidence>
<dbReference type="InterPro" id="IPR009739">
    <property type="entry name" value="LprI-like_N"/>
</dbReference>
<proteinExistence type="predicted"/>
<organism evidence="2 3">
    <name type="scientific">Pseudomonas nitroreducens</name>
    <dbReference type="NCBI Taxonomy" id="46680"/>
    <lineage>
        <taxon>Bacteria</taxon>
        <taxon>Pseudomonadati</taxon>
        <taxon>Pseudomonadota</taxon>
        <taxon>Gammaproteobacteria</taxon>
        <taxon>Pseudomonadales</taxon>
        <taxon>Pseudomonadaceae</taxon>
        <taxon>Pseudomonas</taxon>
    </lineage>
</organism>
<gene>
    <name evidence="2" type="ORF">I5I61_04170</name>
</gene>
<dbReference type="RefSeq" id="WP_170858504.1">
    <property type="nucleotide sequence ID" value="NZ_JABETN010000002.1"/>
</dbReference>
<dbReference type="Gene3D" id="1.20.1270.180">
    <property type="match status" value="1"/>
</dbReference>
<keyword evidence="3" id="KW-1185">Reference proteome</keyword>
<feature type="domain" description="Lysozyme inhibitor LprI-like N-terminal" evidence="1">
    <location>
        <begin position="43"/>
        <end position="122"/>
    </location>
</feature>
<sequence>MPAPRALASRFSTATTISAAVRRIPLLLVATLPLYSTAEPAMVEYANESYPAWKKSNEDMDKRYKQLMKEAEQEPKKDSASRLASAKDHWERFRADFCRSMSDTYGGAWSSTHESECRVKLANQFKNIMDDYGW</sequence>
<evidence type="ECO:0000313" key="3">
    <source>
        <dbReference type="Proteomes" id="UP000608450"/>
    </source>
</evidence>
<evidence type="ECO:0000259" key="1">
    <source>
        <dbReference type="Pfam" id="PF07007"/>
    </source>
</evidence>
<protein>
    <submittedName>
        <fullName evidence="2">DUF1311 domain-containing protein</fullName>
    </submittedName>
</protein>